<keyword evidence="2" id="KW-1185">Reference proteome</keyword>
<protein>
    <submittedName>
        <fullName evidence="1">Uncharacterized protein</fullName>
    </submittedName>
</protein>
<name>M1BJD5_SOLTU</name>
<evidence type="ECO:0000313" key="1">
    <source>
        <dbReference type="EnsemblPlants" id="PGSC0003DMT400046632"/>
    </source>
</evidence>
<dbReference type="HOGENOM" id="CLU_2594457_0_0_1"/>
<dbReference type="Gramene" id="PGSC0003DMT400046632">
    <property type="protein sequence ID" value="PGSC0003DMT400046632"/>
    <property type="gene ID" value="PGSC0003DMG400018106"/>
</dbReference>
<dbReference type="EnsemblPlants" id="PGSC0003DMT400046632">
    <property type="protein sequence ID" value="PGSC0003DMT400046632"/>
    <property type="gene ID" value="PGSC0003DMG400018106"/>
</dbReference>
<accession>M1BJD5</accession>
<gene>
    <name evidence="1" type="primary">LOC102601692</name>
</gene>
<dbReference type="Proteomes" id="UP000011115">
    <property type="component" value="Unassembled WGS sequence"/>
</dbReference>
<evidence type="ECO:0000313" key="2">
    <source>
        <dbReference type="Proteomes" id="UP000011115"/>
    </source>
</evidence>
<reference evidence="1" key="2">
    <citation type="submission" date="2015-06" db="UniProtKB">
        <authorList>
            <consortium name="EnsemblPlants"/>
        </authorList>
    </citation>
    <scope>IDENTIFICATION</scope>
    <source>
        <strain evidence="1">DM1-3 516 R44</strain>
    </source>
</reference>
<dbReference type="AlphaFoldDB" id="M1BJD5"/>
<organism evidence="1 2">
    <name type="scientific">Solanum tuberosum</name>
    <name type="common">Potato</name>
    <dbReference type="NCBI Taxonomy" id="4113"/>
    <lineage>
        <taxon>Eukaryota</taxon>
        <taxon>Viridiplantae</taxon>
        <taxon>Streptophyta</taxon>
        <taxon>Embryophyta</taxon>
        <taxon>Tracheophyta</taxon>
        <taxon>Spermatophyta</taxon>
        <taxon>Magnoliopsida</taxon>
        <taxon>eudicotyledons</taxon>
        <taxon>Gunneridae</taxon>
        <taxon>Pentapetalae</taxon>
        <taxon>asterids</taxon>
        <taxon>lamiids</taxon>
        <taxon>Solanales</taxon>
        <taxon>Solanaceae</taxon>
        <taxon>Solanoideae</taxon>
        <taxon>Solaneae</taxon>
        <taxon>Solanum</taxon>
    </lineage>
</organism>
<proteinExistence type="predicted"/>
<reference evidence="2" key="1">
    <citation type="journal article" date="2011" name="Nature">
        <title>Genome sequence and analysis of the tuber crop potato.</title>
        <authorList>
            <consortium name="The Potato Genome Sequencing Consortium"/>
        </authorList>
    </citation>
    <scope>NUCLEOTIDE SEQUENCE [LARGE SCALE GENOMIC DNA]</scope>
    <source>
        <strain evidence="2">cv. DM1-3 516 R44</strain>
    </source>
</reference>
<dbReference type="ExpressionAtlas" id="M1BJD5">
    <property type="expression patterns" value="baseline"/>
</dbReference>
<sequence length="80" mass="8929">MSSSAKTRKEAKQIAVADSISATKDKVEELRGVVENQRARKDEYAAIISQQADGKIYPYKSLPTFHAFDKVVHASCRVFL</sequence>